<keyword evidence="2" id="KW-1185">Reference proteome</keyword>
<name>A0A2J6PMP0_9HELO</name>
<sequence>MRRTTRKALVHLGLFGTVLFLIIYLNGTQSKTKTFAWKEIRYKPSSATVPESRGICPGLASNSKPALVVSRVAADGDPKWLDPFSKKYHPCIYTVDAHVDKNSNHLQVPANKGHEAMAYLTFIIDNYDHVPAAGAVFVHGARFQWHNDEAKYDNAVLLSALNIPTALEPSGYHNLRCDWSLSTCPASTPPQGSLETSFQAKLVPWDDRAASDAGLPKALASLFGGKDAQMVRPGTSDAVRSQCCAQFVVSRESILRHSREEYIALRQWLLEDKRSDLVVGRILSFVWHILFMQQDGAEGVGVGTNLERLNKQACPNARECYCRLYGRCDLAECTSGACFGQYRLPQDLKLPIDWAATHG</sequence>
<dbReference type="AlphaFoldDB" id="A0A2J6PMP0"/>
<reference evidence="1 2" key="1">
    <citation type="submission" date="2016-05" db="EMBL/GenBank/DDBJ databases">
        <title>A degradative enzymes factory behind the ericoid mycorrhizal symbiosis.</title>
        <authorList>
            <consortium name="DOE Joint Genome Institute"/>
            <person name="Martino E."/>
            <person name="Morin E."/>
            <person name="Grelet G."/>
            <person name="Kuo A."/>
            <person name="Kohler A."/>
            <person name="Daghino S."/>
            <person name="Barry K."/>
            <person name="Choi C."/>
            <person name="Cichocki N."/>
            <person name="Clum A."/>
            <person name="Copeland A."/>
            <person name="Hainaut M."/>
            <person name="Haridas S."/>
            <person name="Labutti K."/>
            <person name="Lindquist E."/>
            <person name="Lipzen A."/>
            <person name="Khouja H.-R."/>
            <person name="Murat C."/>
            <person name="Ohm R."/>
            <person name="Olson A."/>
            <person name="Spatafora J."/>
            <person name="Veneault-Fourrey C."/>
            <person name="Henrissat B."/>
            <person name="Grigoriev I."/>
            <person name="Martin F."/>
            <person name="Perotto S."/>
        </authorList>
    </citation>
    <scope>NUCLEOTIDE SEQUENCE [LARGE SCALE GENOMIC DNA]</scope>
    <source>
        <strain evidence="1 2">UAMH 7357</strain>
    </source>
</reference>
<gene>
    <name evidence="1" type="ORF">NA56DRAFT_350504</name>
</gene>
<dbReference type="PANTHER" id="PTHR37490">
    <property type="entry name" value="EXPRESSED PROTEIN"/>
    <property type="match status" value="1"/>
</dbReference>
<dbReference type="Pfam" id="PF11913">
    <property type="entry name" value="DUF3431"/>
    <property type="match status" value="1"/>
</dbReference>
<dbReference type="InterPro" id="IPR021838">
    <property type="entry name" value="DUF3431"/>
</dbReference>
<evidence type="ECO:0000313" key="2">
    <source>
        <dbReference type="Proteomes" id="UP000235672"/>
    </source>
</evidence>
<evidence type="ECO:0000313" key="1">
    <source>
        <dbReference type="EMBL" id="PMD15308.1"/>
    </source>
</evidence>
<dbReference type="Proteomes" id="UP000235672">
    <property type="component" value="Unassembled WGS sequence"/>
</dbReference>
<accession>A0A2J6PMP0</accession>
<dbReference type="EMBL" id="KZ613514">
    <property type="protein sequence ID" value="PMD15308.1"/>
    <property type="molecule type" value="Genomic_DNA"/>
</dbReference>
<dbReference type="STRING" id="1745343.A0A2J6PMP0"/>
<protein>
    <submittedName>
        <fullName evidence="1">Uncharacterized protein</fullName>
    </submittedName>
</protein>
<dbReference type="PANTHER" id="PTHR37490:SF3">
    <property type="entry name" value="DUF3431 DOMAIN CONTAINING PROTEIN"/>
    <property type="match status" value="1"/>
</dbReference>
<dbReference type="OrthoDB" id="426718at2759"/>
<organism evidence="1 2">
    <name type="scientific">Hyaloscypha hepaticicola</name>
    <dbReference type="NCBI Taxonomy" id="2082293"/>
    <lineage>
        <taxon>Eukaryota</taxon>
        <taxon>Fungi</taxon>
        <taxon>Dikarya</taxon>
        <taxon>Ascomycota</taxon>
        <taxon>Pezizomycotina</taxon>
        <taxon>Leotiomycetes</taxon>
        <taxon>Helotiales</taxon>
        <taxon>Hyaloscyphaceae</taxon>
        <taxon>Hyaloscypha</taxon>
    </lineage>
</organism>
<proteinExistence type="predicted"/>